<evidence type="ECO:0000313" key="1">
    <source>
        <dbReference type="EMBL" id="CAB4159103.1"/>
    </source>
</evidence>
<proteinExistence type="predicted"/>
<organism evidence="1">
    <name type="scientific">uncultured Caudovirales phage</name>
    <dbReference type="NCBI Taxonomy" id="2100421"/>
    <lineage>
        <taxon>Viruses</taxon>
        <taxon>Duplodnaviria</taxon>
        <taxon>Heunggongvirae</taxon>
        <taxon>Uroviricota</taxon>
        <taxon>Caudoviricetes</taxon>
        <taxon>Peduoviridae</taxon>
        <taxon>Maltschvirus</taxon>
        <taxon>Maltschvirus maltsch</taxon>
    </lineage>
</organism>
<gene>
    <name evidence="1" type="ORF">UFOVP713_52</name>
</gene>
<dbReference type="EMBL" id="LR796676">
    <property type="protein sequence ID" value="CAB4159103.1"/>
    <property type="molecule type" value="Genomic_DNA"/>
</dbReference>
<protein>
    <submittedName>
        <fullName evidence="1">Uncharacterized protein</fullName>
    </submittedName>
</protein>
<sequence length="59" mass="6773">MSISRPKYFKDLLDDCKIAVEGLPDKDKPILIAALILSDSFNSLRKVLLQQQRSSYDKF</sequence>
<reference evidence="1" key="1">
    <citation type="submission" date="2020-04" db="EMBL/GenBank/DDBJ databases">
        <authorList>
            <person name="Chiriac C."/>
            <person name="Salcher M."/>
            <person name="Ghai R."/>
            <person name="Kavagutti S V."/>
        </authorList>
    </citation>
    <scope>NUCLEOTIDE SEQUENCE</scope>
</reference>
<accession>A0A6J5NJS4</accession>
<name>A0A6J5NJS4_9CAUD</name>